<feature type="transmembrane region" description="Helical" evidence="7">
    <location>
        <begin position="47"/>
        <end position="68"/>
    </location>
</feature>
<feature type="transmembrane region" description="Helical" evidence="7">
    <location>
        <begin position="80"/>
        <end position="99"/>
    </location>
</feature>
<reference evidence="8 9" key="1">
    <citation type="submission" date="2021-03" db="EMBL/GenBank/DDBJ databases">
        <title>Sequencing the genomes of 1000 actinobacteria strains.</title>
        <authorList>
            <person name="Klenk H.-P."/>
        </authorList>
    </citation>
    <scope>NUCLEOTIDE SEQUENCE [LARGE SCALE GENOMIC DNA]</scope>
    <source>
        <strain evidence="8 9">DSM 14564</strain>
    </source>
</reference>
<feature type="transmembrane region" description="Helical" evidence="7">
    <location>
        <begin position="200"/>
        <end position="222"/>
    </location>
</feature>
<keyword evidence="2" id="KW-1003">Cell membrane</keyword>
<dbReference type="EMBL" id="JAGIOC010000001">
    <property type="protein sequence ID" value="MBP2407111.1"/>
    <property type="molecule type" value="Genomic_DNA"/>
</dbReference>
<evidence type="ECO:0000256" key="3">
    <source>
        <dbReference type="ARBA" id="ARBA00022692"/>
    </source>
</evidence>
<feature type="transmembrane region" description="Helical" evidence="7">
    <location>
        <begin position="133"/>
        <end position="153"/>
    </location>
</feature>
<keyword evidence="9" id="KW-1185">Reference proteome</keyword>
<protein>
    <submittedName>
        <fullName evidence="8">Ribose transport system permease protein</fullName>
    </submittedName>
</protein>
<feature type="transmembrane region" description="Helical" evidence="7">
    <location>
        <begin position="106"/>
        <end position="127"/>
    </location>
</feature>
<feature type="region of interest" description="Disordered" evidence="6">
    <location>
        <begin position="1"/>
        <end position="42"/>
    </location>
</feature>
<sequence length="359" mass="36338">MSEQAPRSDGSAEPAGGPVPSGAVATEPVADSGGTGSRARPGRGAGLGRSLGLVIALLLICLVGALTAGDRFLDVDNVLTIVRGAAVIGVVSIGMTFVITAGGIDLSVGSVLGLASVWATTLATQAMAEDVHWIVMVFTGVAVGTAAGIVNGIVVSYGRVVSFIATFAMLIAARGLAEIISGRGTQLVTDEGFDAFFNGSVLGIPTIVWMFLAVAALGWVVLNRTTFGRRTVAVGGNAEAARLAGINIRRHTVYVFALSGFTAGLAAVMMLGRTGAGSSTNGTLYELDAIAAVVVGGTLLIGGRGTIVGTVIGVLIFQTLTNVFVLNNLSTSVQALVQGAIIVVAVLLQQRFVVRARST</sequence>
<dbReference type="Pfam" id="PF02653">
    <property type="entry name" value="BPD_transp_2"/>
    <property type="match status" value="1"/>
</dbReference>
<keyword evidence="5 7" id="KW-0472">Membrane</keyword>
<feature type="transmembrane region" description="Helical" evidence="7">
    <location>
        <begin position="335"/>
        <end position="354"/>
    </location>
</feature>
<evidence type="ECO:0000256" key="6">
    <source>
        <dbReference type="SAM" id="MobiDB-lite"/>
    </source>
</evidence>
<feature type="transmembrane region" description="Helical" evidence="7">
    <location>
        <begin position="252"/>
        <end position="271"/>
    </location>
</feature>
<evidence type="ECO:0000256" key="1">
    <source>
        <dbReference type="ARBA" id="ARBA00004651"/>
    </source>
</evidence>
<evidence type="ECO:0000313" key="9">
    <source>
        <dbReference type="Proteomes" id="UP000698222"/>
    </source>
</evidence>
<keyword evidence="4 7" id="KW-1133">Transmembrane helix</keyword>
<evidence type="ECO:0000256" key="2">
    <source>
        <dbReference type="ARBA" id="ARBA00022475"/>
    </source>
</evidence>
<evidence type="ECO:0000256" key="7">
    <source>
        <dbReference type="SAM" id="Phobius"/>
    </source>
</evidence>
<accession>A0ABS4YE92</accession>
<comment type="subcellular location">
    <subcellularLocation>
        <location evidence="1">Cell membrane</location>
        <topology evidence="1">Multi-pass membrane protein</topology>
    </subcellularLocation>
</comment>
<dbReference type="RefSeq" id="WP_209885809.1">
    <property type="nucleotide sequence ID" value="NZ_BAAAJV010000026.1"/>
</dbReference>
<keyword evidence="3 7" id="KW-0812">Transmembrane</keyword>
<feature type="transmembrane region" description="Helical" evidence="7">
    <location>
        <begin position="160"/>
        <end position="180"/>
    </location>
</feature>
<evidence type="ECO:0000256" key="5">
    <source>
        <dbReference type="ARBA" id="ARBA00023136"/>
    </source>
</evidence>
<dbReference type="CDD" id="cd06579">
    <property type="entry name" value="TM_PBP1_transp_AraH_like"/>
    <property type="match status" value="1"/>
</dbReference>
<comment type="caution">
    <text evidence="8">The sequence shown here is derived from an EMBL/GenBank/DDBJ whole genome shotgun (WGS) entry which is preliminary data.</text>
</comment>
<dbReference type="InterPro" id="IPR001851">
    <property type="entry name" value="ABC_transp_permease"/>
</dbReference>
<evidence type="ECO:0000256" key="4">
    <source>
        <dbReference type="ARBA" id="ARBA00022989"/>
    </source>
</evidence>
<dbReference type="PANTHER" id="PTHR32196">
    <property type="entry name" value="ABC TRANSPORTER PERMEASE PROTEIN YPHD-RELATED-RELATED"/>
    <property type="match status" value="1"/>
</dbReference>
<evidence type="ECO:0000313" key="8">
    <source>
        <dbReference type="EMBL" id="MBP2407111.1"/>
    </source>
</evidence>
<proteinExistence type="predicted"/>
<organism evidence="8 9">
    <name type="scientific">Brachybacterium fresconis</name>
    <dbReference type="NCBI Taxonomy" id="173363"/>
    <lineage>
        <taxon>Bacteria</taxon>
        <taxon>Bacillati</taxon>
        <taxon>Actinomycetota</taxon>
        <taxon>Actinomycetes</taxon>
        <taxon>Micrococcales</taxon>
        <taxon>Dermabacteraceae</taxon>
        <taxon>Brachybacterium</taxon>
    </lineage>
</organism>
<dbReference type="PANTHER" id="PTHR32196:SF72">
    <property type="entry name" value="RIBOSE IMPORT PERMEASE PROTEIN RBSC"/>
    <property type="match status" value="1"/>
</dbReference>
<gene>
    <name evidence="8" type="ORF">JOF44_000014</name>
</gene>
<name>A0ABS4YE92_9MICO</name>
<dbReference type="Proteomes" id="UP000698222">
    <property type="component" value="Unassembled WGS sequence"/>
</dbReference>